<dbReference type="AlphaFoldDB" id="A0A2T3A533"/>
<gene>
    <name evidence="3" type="ORF">BD289DRAFT_370566</name>
</gene>
<dbReference type="Pfam" id="PF01661">
    <property type="entry name" value="Macro"/>
    <property type="match status" value="1"/>
</dbReference>
<dbReference type="Proteomes" id="UP000241462">
    <property type="component" value="Unassembled WGS sequence"/>
</dbReference>
<keyword evidence="4" id="KW-1185">Reference proteome</keyword>
<dbReference type="SMART" id="SM00506">
    <property type="entry name" value="A1pp"/>
    <property type="match status" value="1"/>
</dbReference>
<dbReference type="Gene3D" id="3.40.220.10">
    <property type="entry name" value="Leucine Aminopeptidase, subunit E, domain 1"/>
    <property type="match status" value="1"/>
</dbReference>
<proteinExistence type="predicted"/>
<feature type="region of interest" description="Disordered" evidence="1">
    <location>
        <begin position="23"/>
        <end position="44"/>
    </location>
</feature>
<dbReference type="InterPro" id="IPR043472">
    <property type="entry name" value="Macro_dom-like"/>
</dbReference>
<evidence type="ECO:0000313" key="4">
    <source>
        <dbReference type="Proteomes" id="UP000241462"/>
    </source>
</evidence>
<feature type="compositionally biased region" description="Polar residues" evidence="1">
    <location>
        <begin position="27"/>
        <end position="38"/>
    </location>
</feature>
<name>A0A2T3A533_9PEZI</name>
<feature type="region of interest" description="Disordered" evidence="1">
    <location>
        <begin position="234"/>
        <end position="278"/>
    </location>
</feature>
<dbReference type="EMBL" id="KZ678467">
    <property type="protein sequence ID" value="PSR82916.1"/>
    <property type="molecule type" value="Genomic_DNA"/>
</dbReference>
<organism evidence="3 4">
    <name type="scientific">Coniella lustricola</name>
    <dbReference type="NCBI Taxonomy" id="2025994"/>
    <lineage>
        <taxon>Eukaryota</taxon>
        <taxon>Fungi</taxon>
        <taxon>Dikarya</taxon>
        <taxon>Ascomycota</taxon>
        <taxon>Pezizomycotina</taxon>
        <taxon>Sordariomycetes</taxon>
        <taxon>Sordariomycetidae</taxon>
        <taxon>Diaporthales</taxon>
        <taxon>Schizoparmaceae</taxon>
        <taxon>Coniella</taxon>
    </lineage>
</organism>
<dbReference type="PROSITE" id="PS51154">
    <property type="entry name" value="MACRO"/>
    <property type="match status" value="1"/>
</dbReference>
<dbReference type="InParanoid" id="A0A2T3A533"/>
<protein>
    <recommendedName>
        <fullName evidence="2">Macro domain-containing protein</fullName>
    </recommendedName>
</protein>
<dbReference type="PANTHER" id="PTHR11106">
    <property type="entry name" value="GANGLIOSIDE INDUCED DIFFERENTIATION ASSOCIATED PROTEIN 2-RELATED"/>
    <property type="match status" value="1"/>
</dbReference>
<feature type="domain" description="Macro" evidence="2">
    <location>
        <begin position="41"/>
        <end position="223"/>
    </location>
</feature>
<evidence type="ECO:0000256" key="1">
    <source>
        <dbReference type="SAM" id="MobiDB-lite"/>
    </source>
</evidence>
<dbReference type="InterPro" id="IPR002589">
    <property type="entry name" value="Macro_dom"/>
</dbReference>
<reference evidence="3 4" key="1">
    <citation type="journal article" date="2018" name="Mycol. Prog.">
        <title>Coniella lustricola, a new species from submerged detritus.</title>
        <authorList>
            <person name="Raudabaugh D.B."/>
            <person name="Iturriaga T."/>
            <person name="Carver A."/>
            <person name="Mondo S."/>
            <person name="Pangilinan J."/>
            <person name="Lipzen A."/>
            <person name="He G."/>
            <person name="Amirebrahimi M."/>
            <person name="Grigoriev I.V."/>
            <person name="Miller A.N."/>
        </authorList>
    </citation>
    <scope>NUCLEOTIDE SEQUENCE [LARGE SCALE GENOMIC DNA]</scope>
    <source>
        <strain evidence="3 4">B22-T-1</strain>
    </source>
</reference>
<feature type="compositionally biased region" description="Basic and acidic residues" evidence="1">
    <location>
        <begin position="265"/>
        <end position="278"/>
    </location>
</feature>
<sequence>MAILSADELPSLSLLYKLGKLDPAPASRSSKVPTTLSIRPTGPIAPSQDLNNRVSLVRNDITKLAVEAICNAANRRLLGGGGVDGAIHRAAGPGLLAECRKLGGCATGDAKITDAYNLPCSKVIHAVGPVYDMQTPQESERLLTSAYNRVLNLAVDNDCSTLALCGISTGVYGYPHRKAAPVAISTVKKFLESEKGQKLKKVVFVVFVEADVEAHEEFLPVYFPPLEYGAKAATQSGSLNETEEVAEAKEVASKLPDVPTSEPGDSEHVDKRQKTSIG</sequence>
<accession>A0A2T3A533</accession>
<dbReference type="STRING" id="2025994.A0A2T3A533"/>
<dbReference type="CDD" id="cd02908">
    <property type="entry name" value="Macro_OAADPr_deacetylase"/>
    <property type="match status" value="1"/>
</dbReference>
<dbReference type="OrthoDB" id="6077599at2759"/>
<evidence type="ECO:0000313" key="3">
    <source>
        <dbReference type="EMBL" id="PSR82916.1"/>
    </source>
</evidence>
<evidence type="ECO:0000259" key="2">
    <source>
        <dbReference type="PROSITE" id="PS51154"/>
    </source>
</evidence>
<dbReference type="SUPFAM" id="SSF52949">
    <property type="entry name" value="Macro domain-like"/>
    <property type="match status" value="1"/>
</dbReference>
<dbReference type="PANTHER" id="PTHR11106:SF27">
    <property type="entry name" value="MACRO DOMAIN-CONTAINING PROTEIN"/>
    <property type="match status" value="1"/>
</dbReference>